<sequence length="107" mass="12083">MKGFFPVQCTTTLHKIGLLVKEARLRLSIRQVDLAEQADISLRAVRHIEAGNAEGVSLRDFMMALFTLGITDRVFQSLNEDPAFTSRFLDTAGDKRVRLPKSRSEDF</sequence>
<dbReference type="RefSeq" id="WP_084339530.1">
    <property type="nucleotide sequence ID" value="NZ_FNFD01000030.1"/>
</dbReference>
<protein>
    <recommendedName>
        <fullName evidence="1">HTH cro/C1-type domain-containing protein</fullName>
    </recommendedName>
</protein>
<dbReference type="AlphaFoldDB" id="A0A1G9MRW4"/>
<name>A0A1G9MRW4_9PSED</name>
<evidence type="ECO:0000313" key="2">
    <source>
        <dbReference type="EMBL" id="SDL77032.1"/>
    </source>
</evidence>
<dbReference type="GO" id="GO:0003677">
    <property type="term" value="F:DNA binding"/>
    <property type="evidence" value="ECO:0007669"/>
    <property type="project" value="InterPro"/>
</dbReference>
<gene>
    <name evidence="2" type="ORF">SAMN05216186_13020</name>
</gene>
<dbReference type="CDD" id="cd00093">
    <property type="entry name" value="HTH_XRE"/>
    <property type="match status" value="1"/>
</dbReference>
<dbReference type="SMART" id="SM00530">
    <property type="entry name" value="HTH_XRE"/>
    <property type="match status" value="1"/>
</dbReference>
<dbReference type="Gene3D" id="1.10.260.40">
    <property type="entry name" value="lambda repressor-like DNA-binding domains"/>
    <property type="match status" value="1"/>
</dbReference>
<proteinExistence type="predicted"/>
<accession>A0A1G9MRW4</accession>
<dbReference type="EMBL" id="FNFD01000030">
    <property type="protein sequence ID" value="SDL77032.1"/>
    <property type="molecule type" value="Genomic_DNA"/>
</dbReference>
<evidence type="ECO:0000313" key="3">
    <source>
        <dbReference type="Proteomes" id="UP000198706"/>
    </source>
</evidence>
<dbReference type="Proteomes" id="UP000198706">
    <property type="component" value="Unassembled WGS sequence"/>
</dbReference>
<dbReference type="SUPFAM" id="SSF47413">
    <property type="entry name" value="lambda repressor-like DNA-binding domains"/>
    <property type="match status" value="1"/>
</dbReference>
<dbReference type="PROSITE" id="PS50943">
    <property type="entry name" value="HTH_CROC1"/>
    <property type="match status" value="1"/>
</dbReference>
<reference evidence="2 3" key="1">
    <citation type="submission" date="2016-10" db="EMBL/GenBank/DDBJ databases">
        <authorList>
            <person name="de Groot N.N."/>
        </authorList>
    </citation>
    <scope>NUCLEOTIDE SEQUENCE [LARGE SCALE GENOMIC DNA]</scope>
    <source>
        <strain evidence="2 3">JCM 21544</strain>
    </source>
</reference>
<keyword evidence="3" id="KW-1185">Reference proteome</keyword>
<evidence type="ECO:0000259" key="1">
    <source>
        <dbReference type="PROSITE" id="PS50943"/>
    </source>
</evidence>
<dbReference type="InterPro" id="IPR001387">
    <property type="entry name" value="Cro/C1-type_HTH"/>
</dbReference>
<dbReference type="InterPro" id="IPR010982">
    <property type="entry name" value="Lambda_DNA-bd_dom_sf"/>
</dbReference>
<dbReference type="STRING" id="137658.SAMN05216186_13020"/>
<feature type="domain" description="HTH cro/C1-type" evidence="1">
    <location>
        <begin position="20"/>
        <end position="54"/>
    </location>
</feature>
<organism evidence="2 3">
    <name type="scientific">Pseudomonas indica</name>
    <dbReference type="NCBI Taxonomy" id="137658"/>
    <lineage>
        <taxon>Bacteria</taxon>
        <taxon>Pseudomonadati</taxon>
        <taxon>Pseudomonadota</taxon>
        <taxon>Gammaproteobacteria</taxon>
        <taxon>Pseudomonadales</taxon>
        <taxon>Pseudomonadaceae</taxon>
        <taxon>Pseudomonas</taxon>
    </lineage>
</organism>